<protein>
    <recommendedName>
        <fullName evidence="6">EF-hand domain-containing protein</fullName>
    </recommendedName>
</protein>
<comment type="caution">
    <text evidence="4">The sequence shown here is derived from an EMBL/GenBank/DDBJ whole genome shotgun (WGS) entry which is preliminary data.</text>
</comment>
<feature type="non-terminal residue" evidence="4">
    <location>
        <position position="1"/>
    </location>
</feature>
<evidence type="ECO:0000313" key="4">
    <source>
        <dbReference type="EMBL" id="CAE7422460.1"/>
    </source>
</evidence>
<keyword evidence="5" id="KW-1185">Reference proteome</keyword>
<name>A0A812R6K5_SYMPI</name>
<accession>A0A812R6K5</accession>
<dbReference type="OrthoDB" id="275278at2759"/>
<gene>
    <name evidence="4" type="ORF">SPIL2461_LOCUS10375</name>
</gene>
<dbReference type="PROSITE" id="PS00018">
    <property type="entry name" value="EF_HAND_1"/>
    <property type="match status" value="1"/>
</dbReference>
<dbReference type="AlphaFoldDB" id="A0A812R6K5"/>
<feature type="transmembrane region" description="Helical" evidence="2">
    <location>
        <begin position="805"/>
        <end position="825"/>
    </location>
</feature>
<evidence type="ECO:0008006" key="6">
    <source>
        <dbReference type="Google" id="ProtNLM"/>
    </source>
</evidence>
<evidence type="ECO:0000256" key="1">
    <source>
        <dbReference type="ARBA" id="ARBA00022837"/>
    </source>
</evidence>
<keyword evidence="2" id="KW-0472">Membrane</keyword>
<reference evidence="4" key="1">
    <citation type="submission" date="2021-02" db="EMBL/GenBank/DDBJ databases">
        <authorList>
            <person name="Dougan E. K."/>
            <person name="Rhodes N."/>
            <person name="Thang M."/>
            <person name="Chan C."/>
        </authorList>
    </citation>
    <scope>NUCLEOTIDE SEQUENCE</scope>
</reference>
<dbReference type="Proteomes" id="UP000649617">
    <property type="component" value="Unassembled WGS sequence"/>
</dbReference>
<keyword evidence="1" id="KW-0106">Calcium</keyword>
<evidence type="ECO:0000256" key="3">
    <source>
        <dbReference type="SAM" id="SignalP"/>
    </source>
</evidence>
<keyword evidence="3" id="KW-0732">Signal</keyword>
<sequence length="858" mass="95521">MGKRLRCRSFRLALIGIACLWQVRDFSLLDGQREPRRPASTGYGAAKEITSSQDSSIASERGVELGNDFHKELGDAWPSNVSILQILEEAPLYSTARSEAAALFEQLSQGNTTVRYAVVLKFMQTLWEGPLKLPLQLQMELQNNIAAFIIQSDCDKDGMLSVDEFIEFAATLIKVSKQDLQVPRVEAALRRVVSSGTWFRNLTFFDPVGKAGGAVQRWMQRPTWQLTLPLLLHALSTIGQALSELSDSIDMLSRDIRFNSGLLAKVCRGQELDDWESCLLRRFFGDVVALVPSTAICALPLALPVHAPETHGDIQISRTLRHVGVGGALHDYGMRKSVSQDWSLYGEAPSEDRPAEAEAVSVGKVESHSEELDAAVLGVFEATPGSATAQSGIRKLFEARAAAWQDAARDLDASASGNVSHSSVLSIVQAIWSGQLNLAKRNTEDFRMDASTLMVAIDRRRQGCLTLGEFTEYIATLVEVANNYKSTRTVADGKVEPRFARDVADSIVTLLRDLRYGFHLLKKRAFGHELSNMERAMLKRTFTDLSACLPYCAIAMTRCTYGQKILMWMLLYSNAPSLFPTSFRKPRRRFARAWAAIAEKQRRRAFKGWQKLEQQRQKRAQGTTPVLKTSASILLQQIAGEHDASDLNPEDALFEEFDEGSGTLTYGEVFSILWPIWEKVACRSQEPFLDAFGLVLQIASDRDGAVTKSEFKEFVLALATYIQQDRFEADLVKPEFAFGPICRYAAAVARREVREVMDSVSMIAQDVAYASSLLQSLQHKECEQGKRLGFADVEFDLLRRAAKDILLFIPIGCIIVGTAIVIAIFKRLAPAWVPSSFRRSRLALVKALRLSRKPATKD</sequence>
<keyword evidence="2" id="KW-0812">Transmembrane</keyword>
<evidence type="ECO:0000313" key="5">
    <source>
        <dbReference type="Proteomes" id="UP000649617"/>
    </source>
</evidence>
<proteinExistence type="predicted"/>
<keyword evidence="2" id="KW-1133">Transmembrane helix</keyword>
<feature type="chain" id="PRO_5032569115" description="EF-hand domain-containing protein" evidence="3">
    <location>
        <begin position="26"/>
        <end position="858"/>
    </location>
</feature>
<dbReference type="SUPFAM" id="SSF47473">
    <property type="entry name" value="EF-hand"/>
    <property type="match status" value="1"/>
</dbReference>
<dbReference type="InterPro" id="IPR011992">
    <property type="entry name" value="EF-hand-dom_pair"/>
</dbReference>
<dbReference type="EMBL" id="CAJNIZ010019177">
    <property type="protein sequence ID" value="CAE7422460.1"/>
    <property type="molecule type" value="Genomic_DNA"/>
</dbReference>
<dbReference type="InterPro" id="IPR018247">
    <property type="entry name" value="EF_Hand_1_Ca_BS"/>
</dbReference>
<organism evidence="4 5">
    <name type="scientific">Symbiodinium pilosum</name>
    <name type="common">Dinoflagellate</name>
    <dbReference type="NCBI Taxonomy" id="2952"/>
    <lineage>
        <taxon>Eukaryota</taxon>
        <taxon>Sar</taxon>
        <taxon>Alveolata</taxon>
        <taxon>Dinophyceae</taxon>
        <taxon>Suessiales</taxon>
        <taxon>Symbiodiniaceae</taxon>
        <taxon>Symbiodinium</taxon>
    </lineage>
</organism>
<feature type="signal peptide" evidence="3">
    <location>
        <begin position="1"/>
        <end position="25"/>
    </location>
</feature>
<evidence type="ECO:0000256" key="2">
    <source>
        <dbReference type="SAM" id="Phobius"/>
    </source>
</evidence>